<feature type="transmembrane region" description="Helical" evidence="18">
    <location>
        <begin position="874"/>
        <end position="900"/>
    </location>
</feature>
<dbReference type="SUPFAM" id="SSF81660">
    <property type="entry name" value="Metal cation-transporting ATPase, ATP-binding domain N"/>
    <property type="match status" value="1"/>
</dbReference>
<keyword evidence="12 18" id="KW-0472">Membrane</keyword>
<feature type="binding site" evidence="16">
    <location>
        <position position="674"/>
    </location>
    <ligand>
        <name>ATP</name>
        <dbReference type="ChEBI" id="CHEBI:30616"/>
    </ligand>
</feature>
<dbReference type="GO" id="GO:0005886">
    <property type="term" value="C:plasma membrane"/>
    <property type="evidence" value="ECO:0007669"/>
    <property type="project" value="UniProtKB-SubCell"/>
</dbReference>
<feature type="binding site" evidence="16">
    <location>
        <position position="565"/>
    </location>
    <ligand>
        <name>ATP</name>
        <dbReference type="ChEBI" id="CHEBI:30616"/>
    </ligand>
</feature>
<evidence type="ECO:0000313" key="23">
    <source>
        <dbReference type="Proteomes" id="UP000267096"/>
    </source>
</evidence>
<dbReference type="FunFam" id="3.40.50.1000:FF:000014">
    <property type="entry name" value="Phospholipid-transporting ATPase"/>
    <property type="match status" value="1"/>
</dbReference>
<comment type="catalytic activity">
    <reaction evidence="13 18">
        <text>ATP + H2O + phospholipidSide 1 = ADP + phosphate + phospholipidSide 2.</text>
        <dbReference type="EC" id="7.6.2.1"/>
    </reaction>
</comment>
<organism evidence="24">
    <name type="scientific">Anisakis simplex</name>
    <name type="common">Herring worm</name>
    <dbReference type="NCBI Taxonomy" id="6269"/>
    <lineage>
        <taxon>Eukaryota</taxon>
        <taxon>Metazoa</taxon>
        <taxon>Ecdysozoa</taxon>
        <taxon>Nematoda</taxon>
        <taxon>Chromadorea</taxon>
        <taxon>Rhabditida</taxon>
        <taxon>Spirurina</taxon>
        <taxon>Ascaridomorpha</taxon>
        <taxon>Ascaridoidea</taxon>
        <taxon>Anisakidae</taxon>
        <taxon>Anisakis</taxon>
        <taxon>Anisakis simplex complex</taxon>
    </lineage>
</organism>
<feature type="transmembrane region" description="Helical" evidence="18">
    <location>
        <begin position="759"/>
        <end position="780"/>
    </location>
</feature>
<evidence type="ECO:0000256" key="5">
    <source>
        <dbReference type="ARBA" id="ARBA00022692"/>
    </source>
</evidence>
<keyword evidence="5 18" id="KW-0812">Transmembrane</keyword>
<comment type="subcellular location">
    <subcellularLocation>
        <location evidence="2">Cell membrane</location>
    </subcellularLocation>
    <subcellularLocation>
        <location evidence="1 18">Membrane</location>
        <topology evidence="1 18">Multi-pass membrane protein</topology>
    </subcellularLocation>
</comment>
<feature type="binding site" evidence="16">
    <location>
        <position position="645"/>
    </location>
    <ligand>
        <name>ATP</name>
        <dbReference type="ChEBI" id="CHEBI:30616"/>
    </ligand>
</feature>
<dbReference type="GO" id="GO:0000287">
    <property type="term" value="F:magnesium ion binding"/>
    <property type="evidence" value="ECO:0007669"/>
    <property type="project" value="UniProtKB-UniRule"/>
</dbReference>
<feature type="binding site" evidence="16">
    <location>
        <position position="428"/>
    </location>
    <ligand>
        <name>ATP</name>
        <dbReference type="ChEBI" id="CHEBI:30616"/>
    </ligand>
</feature>
<dbReference type="InterPro" id="IPR001757">
    <property type="entry name" value="P_typ_ATPase"/>
</dbReference>
<reference evidence="22 23" key="2">
    <citation type="submission" date="2018-11" db="EMBL/GenBank/DDBJ databases">
        <authorList>
            <consortium name="Pathogen Informatics"/>
        </authorList>
    </citation>
    <scope>NUCLEOTIDE SEQUENCE [LARGE SCALE GENOMIC DNA]</scope>
</reference>
<dbReference type="InterPro" id="IPR032630">
    <property type="entry name" value="P_typ_ATPase_c"/>
</dbReference>
<dbReference type="WBParaSite" id="ASIM_0001259201-mRNA-1">
    <property type="protein sequence ID" value="ASIM_0001259201-mRNA-1"/>
    <property type="gene ID" value="ASIM_0001259201"/>
</dbReference>
<dbReference type="PANTHER" id="PTHR24092:SF150">
    <property type="entry name" value="PHOSPHOLIPID-TRANSPORTING ATPASE"/>
    <property type="match status" value="1"/>
</dbReference>
<evidence type="ECO:0000256" key="3">
    <source>
        <dbReference type="ARBA" id="ARBA00008109"/>
    </source>
</evidence>
<dbReference type="GO" id="GO:0045332">
    <property type="term" value="P:phospholipid translocation"/>
    <property type="evidence" value="ECO:0007669"/>
    <property type="project" value="TreeGrafter"/>
</dbReference>
<dbReference type="SUPFAM" id="SSF81653">
    <property type="entry name" value="Calcium ATPase, transduction domain A"/>
    <property type="match status" value="1"/>
</dbReference>
<dbReference type="GO" id="GO:0140326">
    <property type="term" value="F:ATPase-coupled intramembrane lipid transporter activity"/>
    <property type="evidence" value="ECO:0007669"/>
    <property type="project" value="UniProtKB-EC"/>
</dbReference>
<feature type="domain" description="P-type ATPase C-terminal" evidence="21">
    <location>
        <begin position="696"/>
        <end position="947"/>
    </location>
</feature>
<dbReference type="InterPro" id="IPR044492">
    <property type="entry name" value="P_typ_ATPase_HD_dom"/>
</dbReference>
<dbReference type="SFLD" id="SFLDF00027">
    <property type="entry name" value="p-type_atpase"/>
    <property type="match status" value="1"/>
</dbReference>
<dbReference type="Gene3D" id="3.40.1110.10">
    <property type="entry name" value="Calcium-transporting ATPase, cytoplasmic domain N"/>
    <property type="match status" value="1"/>
</dbReference>
<keyword evidence="6 17" id="KW-0479">Metal-binding</keyword>
<dbReference type="NCBIfam" id="TIGR01494">
    <property type="entry name" value="ATPase_P-type"/>
    <property type="match status" value="2"/>
</dbReference>
<comment type="similarity">
    <text evidence="3 18">Belongs to the cation transport ATPase (P-type) (TC 3.A.3) family. Type IV subfamily.</text>
</comment>
<evidence type="ECO:0000313" key="24">
    <source>
        <dbReference type="WBParaSite" id="ASIM_0001259201-mRNA-1"/>
    </source>
</evidence>
<dbReference type="SFLD" id="SFLDG00002">
    <property type="entry name" value="C1.7:_P-type_atpase_like"/>
    <property type="match status" value="1"/>
</dbReference>
<feature type="transmembrane region" description="Helical" evidence="18">
    <location>
        <begin position="920"/>
        <end position="941"/>
    </location>
</feature>
<dbReference type="SUPFAM" id="SSF56784">
    <property type="entry name" value="HAD-like"/>
    <property type="match status" value="1"/>
</dbReference>
<feature type="transmembrane region" description="Helical" evidence="18">
    <location>
        <begin position="809"/>
        <end position="831"/>
    </location>
</feature>
<reference evidence="24" key="1">
    <citation type="submission" date="2016-04" db="UniProtKB">
        <authorList>
            <consortium name="WormBaseParasite"/>
        </authorList>
    </citation>
    <scope>IDENTIFICATION</scope>
</reference>
<evidence type="ECO:0000256" key="12">
    <source>
        <dbReference type="ARBA" id="ARBA00023136"/>
    </source>
</evidence>
<keyword evidence="23" id="KW-1185">Reference proteome</keyword>
<dbReference type="PROSITE" id="PS00154">
    <property type="entry name" value="ATPASE_E1_E2"/>
    <property type="match status" value="1"/>
</dbReference>
<keyword evidence="4" id="KW-1003">Cell membrane</keyword>
<dbReference type="OrthoDB" id="377733at2759"/>
<evidence type="ECO:0000256" key="6">
    <source>
        <dbReference type="ARBA" id="ARBA00022723"/>
    </source>
</evidence>
<keyword evidence="9 17" id="KW-0460">Magnesium</keyword>
<feature type="domain" description="P-type ATPase A" evidence="20">
    <location>
        <begin position="72"/>
        <end position="161"/>
    </location>
</feature>
<dbReference type="Proteomes" id="UP000267096">
    <property type="component" value="Unassembled WGS sequence"/>
</dbReference>
<comment type="cofactor">
    <cofactor evidence="17">
        <name>Mg(2+)</name>
        <dbReference type="ChEBI" id="CHEBI:18420"/>
    </cofactor>
</comment>
<dbReference type="NCBIfam" id="TIGR01652">
    <property type="entry name" value="ATPase-Plipid"/>
    <property type="match status" value="1"/>
</dbReference>
<evidence type="ECO:0000256" key="16">
    <source>
        <dbReference type="PIRSR" id="PIRSR606539-2"/>
    </source>
</evidence>
<evidence type="ECO:0000256" key="14">
    <source>
        <dbReference type="ARBA" id="ARBA00051303"/>
    </source>
</evidence>
<dbReference type="Gene3D" id="2.70.150.10">
    <property type="entry name" value="Calcium-transporting ATPase, cytoplasmic transduction domain A"/>
    <property type="match status" value="1"/>
</dbReference>
<dbReference type="SUPFAM" id="SSF81665">
    <property type="entry name" value="Calcium ATPase, transmembrane domain M"/>
    <property type="match status" value="1"/>
</dbReference>
<dbReference type="Pfam" id="PF00122">
    <property type="entry name" value="E1-E2_ATPase"/>
    <property type="match status" value="1"/>
</dbReference>
<feature type="binding site" evidence="17">
    <location>
        <position position="346"/>
    </location>
    <ligand>
        <name>Mg(2+)</name>
        <dbReference type="ChEBI" id="CHEBI:18420"/>
    </ligand>
</feature>
<gene>
    <name evidence="22" type="ORF">ASIM_LOCUS12058</name>
</gene>
<evidence type="ECO:0000256" key="1">
    <source>
        <dbReference type="ARBA" id="ARBA00004141"/>
    </source>
</evidence>
<evidence type="ECO:0000256" key="17">
    <source>
        <dbReference type="PIRSR" id="PIRSR606539-3"/>
    </source>
</evidence>
<dbReference type="PRINTS" id="PR00119">
    <property type="entry name" value="CATATPASE"/>
</dbReference>
<dbReference type="SFLD" id="SFLDS00003">
    <property type="entry name" value="Haloacid_Dehalogenase"/>
    <property type="match status" value="1"/>
</dbReference>
<dbReference type="AlphaFoldDB" id="A0A158PNP5"/>
<feature type="binding site" evidence="17">
    <location>
        <position position="674"/>
    </location>
    <ligand>
        <name>Mg(2+)</name>
        <dbReference type="ChEBI" id="CHEBI:18420"/>
    </ligand>
</feature>
<feature type="binding site" evidence="16">
    <location>
        <position position="567"/>
    </location>
    <ligand>
        <name>ATP</name>
        <dbReference type="ChEBI" id="CHEBI:30616"/>
    </ligand>
</feature>
<dbReference type="InterPro" id="IPR008250">
    <property type="entry name" value="ATPase_P-typ_transduc_dom_A_sf"/>
</dbReference>
<dbReference type="GO" id="GO:0005802">
    <property type="term" value="C:trans-Golgi network"/>
    <property type="evidence" value="ECO:0007669"/>
    <property type="project" value="TreeGrafter"/>
</dbReference>
<dbReference type="EMBL" id="UYRR01031134">
    <property type="protein sequence ID" value="VDK46448.1"/>
    <property type="molecule type" value="Genomic_DNA"/>
</dbReference>
<evidence type="ECO:0000256" key="7">
    <source>
        <dbReference type="ARBA" id="ARBA00022741"/>
    </source>
</evidence>
<dbReference type="InterPro" id="IPR006539">
    <property type="entry name" value="P-type_ATPase_IV"/>
</dbReference>
<keyword evidence="8 16" id="KW-0067">ATP-binding</keyword>
<feature type="transmembrane region" description="Helical" evidence="18">
    <location>
        <begin position="727"/>
        <end position="747"/>
    </location>
</feature>
<dbReference type="EC" id="7.6.2.1" evidence="18"/>
<feature type="binding site" evidence="16">
    <location>
        <position position="344"/>
    </location>
    <ligand>
        <name>ATP</name>
        <dbReference type="ChEBI" id="CHEBI:30616"/>
    </ligand>
</feature>
<feature type="binding site" evidence="17">
    <location>
        <position position="344"/>
    </location>
    <ligand>
        <name>Mg(2+)</name>
        <dbReference type="ChEBI" id="CHEBI:18420"/>
    </ligand>
</feature>
<comment type="catalytic activity">
    <reaction evidence="14">
        <text>a 1,2-diacyl-sn-glycero-3-phospho-L-serine(out) + ATP + H2O = a 1,2-diacyl-sn-glycero-3-phospho-L-serine(in) + ADP + phosphate + H(+)</text>
        <dbReference type="Rhea" id="RHEA:38567"/>
        <dbReference type="ChEBI" id="CHEBI:15377"/>
        <dbReference type="ChEBI" id="CHEBI:15378"/>
        <dbReference type="ChEBI" id="CHEBI:30616"/>
        <dbReference type="ChEBI" id="CHEBI:43474"/>
        <dbReference type="ChEBI" id="CHEBI:57262"/>
        <dbReference type="ChEBI" id="CHEBI:456216"/>
    </reaction>
    <physiologicalReaction direction="left-to-right" evidence="14">
        <dbReference type="Rhea" id="RHEA:38568"/>
    </physiologicalReaction>
</comment>
<dbReference type="InterPro" id="IPR023298">
    <property type="entry name" value="ATPase_P-typ_TM_dom_sf"/>
</dbReference>
<feature type="binding site" evidence="17">
    <location>
        <position position="670"/>
    </location>
    <ligand>
        <name>Mg(2+)</name>
        <dbReference type="ChEBI" id="CHEBI:18420"/>
    </ligand>
</feature>
<dbReference type="GO" id="GO:0005524">
    <property type="term" value="F:ATP binding"/>
    <property type="evidence" value="ECO:0007669"/>
    <property type="project" value="UniProtKB-UniRule"/>
</dbReference>
<evidence type="ECO:0000256" key="13">
    <source>
        <dbReference type="ARBA" id="ARBA00034036"/>
    </source>
</evidence>
<dbReference type="FunFam" id="2.70.150.10:FF:000021">
    <property type="entry name" value="Phospholipid-transporting ATPase"/>
    <property type="match status" value="1"/>
</dbReference>
<dbReference type="Pfam" id="PF16212">
    <property type="entry name" value="PhoLip_ATPase_C"/>
    <property type="match status" value="1"/>
</dbReference>
<proteinExistence type="inferred from homology"/>
<feature type="binding site" evidence="16">
    <location>
        <position position="566"/>
    </location>
    <ligand>
        <name>ATP</name>
        <dbReference type="ChEBI" id="CHEBI:30616"/>
    </ligand>
</feature>
<evidence type="ECO:0000256" key="11">
    <source>
        <dbReference type="ARBA" id="ARBA00022989"/>
    </source>
</evidence>
<keyword evidence="10 18" id="KW-1278">Translocase</keyword>
<feature type="binding site" evidence="16">
    <location>
        <position position="651"/>
    </location>
    <ligand>
        <name>ATP</name>
        <dbReference type="ChEBI" id="CHEBI:30616"/>
    </ligand>
</feature>
<evidence type="ECO:0000256" key="18">
    <source>
        <dbReference type="RuleBase" id="RU362033"/>
    </source>
</evidence>
<dbReference type="Pfam" id="PF13246">
    <property type="entry name" value="Cation_ATPase"/>
    <property type="match status" value="1"/>
</dbReference>
<feature type="transmembrane region" description="Helical" evidence="18">
    <location>
        <begin position="843"/>
        <end position="862"/>
    </location>
</feature>
<evidence type="ECO:0000259" key="21">
    <source>
        <dbReference type="Pfam" id="PF16212"/>
    </source>
</evidence>
<evidence type="ECO:0000259" key="20">
    <source>
        <dbReference type="Pfam" id="PF00122"/>
    </source>
</evidence>
<evidence type="ECO:0000313" key="22">
    <source>
        <dbReference type="EMBL" id="VDK46448.1"/>
    </source>
</evidence>
<evidence type="ECO:0000256" key="19">
    <source>
        <dbReference type="SAM" id="Coils"/>
    </source>
</evidence>
<evidence type="ECO:0000256" key="4">
    <source>
        <dbReference type="ARBA" id="ARBA00022475"/>
    </source>
</evidence>
<dbReference type="InterPro" id="IPR036412">
    <property type="entry name" value="HAD-like_sf"/>
</dbReference>
<evidence type="ECO:0000256" key="2">
    <source>
        <dbReference type="ARBA" id="ARBA00004236"/>
    </source>
</evidence>
<evidence type="ECO:0000256" key="8">
    <source>
        <dbReference type="ARBA" id="ARBA00022840"/>
    </source>
</evidence>
<protein>
    <recommendedName>
        <fullName evidence="18">Phospholipid-transporting ATPase</fullName>
        <ecNumber evidence="18">7.6.2.1</ecNumber>
    </recommendedName>
</protein>
<feature type="binding site" evidence="16">
    <location>
        <position position="346"/>
    </location>
    <ligand>
        <name>ATP</name>
        <dbReference type="ChEBI" id="CHEBI:30616"/>
    </ligand>
</feature>
<feature type="active site" description="4-aspartylphosphate intermediate" evidence="15">
    <location>
        <position position="344"/>
    </location>
</feature>
<accession>A0A158PNP5</accession>
<feature type="transmembrane region" description="Helical" evidence="18">
    <location>
        <begin position="232"/>
        <end position="254"/>
    </location>
</feature>
<dbReference type="InterPro" id="IPR059000">
    <property type="entry name" value="ATPase_P-type_domA"/>
</dbReference>
<dbReference type="Pfam" id="PF08282">
    <property type="entry name" value="Hydrolase_3"/>
    <property type="match status" value="1"/>
</dbReference>
<keyword evidence="11 18" id="KW-1133">Transmembrane helix</keyword>
<name>A0A158PNP5_ANISI</name>
<feature type="transmembrane region" description="Helical" evidence="18">
    <location>
        <begin position="274"/>
        <end position="294"/>
    </location>
</feature>
<dbReference type="GO" id="GO:0016887">
    <property type="term" value="F:ATP hydrolysis activity"/>
    <property type="evidence" value="ECO:0007669"/>
    <property type="project" value="InterPro"/>
</dbReference>
<feature type="binding site" evidence="16">
    <location>
        <position position="485"/>
    </location>
    <ligand>
        <name>ATP</name>
        <dbReference type="ChEBI" id="CHEBI:30616"/>
    </ligand>
</feature>
<dbReference type="PANTHER" id="PTHR24092">
    <property type="entry name" value="PROBABLE PHOSPHOLIPID-TRANSPORTING ATPASE"/>
    <property type="match status" value="1"/>
</dbReference>
<feature type="binding site" evidence="16">
    <location>
        <position position="345"/>
    </location>
    <ligand>
        <name>ATP</name>
        <dbReference type="ChEBI" id="CHEBI:30616"/>
    </ligand>
</feature>
<dbReference type="Gene3D" id="3.40.50.1000">
    <property type="entry name" value="HAD superfamily/HAD-like"/>
    <property type="match status" value="1"/>
</dbReference>
<keyword evidence="7 16" id="KW-0547">Nucleotide-binding</keyword>
<evidence type="ECO:0000256" key="9">
    <source>
        <dbReference type="ARBA" id="ARBA00022842"/>
    </source>
</evidence>
<dbReference type="InterPro" id="IPR023299">
    <property type="entry name" value="ATPase_P-typ_cyto_dom_N"/>
</dbReference>
<dbReference type="InterPro" id="IPR023214">
    <property type="entry name" value="HAD_sf"/>
</dbReference>
<dbReference type="InterPro" id="IPR018303">
    <property type="entry name" value="ATPase_P-typ_P_site"/>
</dbReference>
<keyword evidence="19" id="KW-0175">Coiled coil</keyword>
<sequence length="1073" mass="120647">MEIGNQTQIYSAERINITLLKACSQIPDVSPTGRYTTAVPFCLILAVSALKELFEDWKRRLSDQQVNNFQTFVLKGGEWNKIKWKEVNVGDILRVQSDELFPADMVLLSSSEPNGMAYIETSNLDGETNLKIKQALRGTSHLIDPHKLSEFEFDIECEVPNRRVNEFAGTINFDNSPHLLGISQILLRGTRLKNTQWIFGAVIYTGHDAKILMNSKAAPLKRSSIDVLTNQYMAYLFVILLALAVFSACGAYYYEHQLYGVAYYLGATGSKESNFLWNVVTFFILYNNLIPISLQVTLEMVRFFQASFINFDLEMYDEASDTRAIARTSNLNEELGQVKYLVTDKTGTLTRNIMKFKRCSIAGMNFGTDEGDEFNDAGIQECLDSNSEQCKWIVEFLRVMSVCHTVVPEKGDTNDLSSTKYQASSPDEGALVRAALALNFVFHTRYPDRVIVKEDTMIFNRLGKGCRFKEETEKHLREYATKGYRTLCFAMKVIDEDEYRKWNDEFEAALKSIDNLQKKLDDCAEKIERDLILIGASAIEDKLQEGVPETIKSLKAAGIHVWMLTGDKRETAVNIAIAAALCTSETPTKSISRENMATIIATSPKDDENMVLLIDGSVVSDVFSGERPDELCELLCLYEAVICYRLTPIQKAEIVEFIKRHENHVLAIGDGANDVAMIQAANVGVGLLGEEGLQAASASDYAIAQFRFLQRLLLVHGTWNLDRSVKVILYCFYKNICLYLIELWFAFNSAFSGQTLFERWTIALFNVAFTAFPPITFGLFDRAISAKTMLSDPSLYEKFQSTVFPMRKFVLWIGMAVWHSLLLYLLSYGFLQNEIFETASGSDAWLLLGNSCYSFVVATVCLKALLECYSWTPIVIASSIGSIILWFIFLPIYSAMWPYIPLGEEMCGMAYMMMSSPSFWLAFVLIPFTALLTDLAIKIVLRSIFPSARLLARIGKASNVEATIASVGREAEQRIRDECHQLNGGTSHETVMYGSISELNELAGYAFSQEEGGEVSQGDMVRAYDSTRRKPTAVPQKICGSAYKKKKNDQNSQPKNTGAVQYISVYVLELQFT</sequence>
<feature type="binding site" evidence="16">
    <location>
        <position position="673"/>
    </location>
    <ligand>
        <name>ATP</name>
        <dbReference type="ChEBI" id="CHEBI:30616"/>
    </ligand>
</feature>
<feature type="coiled-coil region" evidence="19">
    <location>
        <begin position="499"/>
        <end position="526"/>
    </location>
</feature>
<evidence type="ECO:0000256" key="15">
    <source>
        <dbReference type="PIRSR" id="PIRSR606539-1"/>
    </source>
</evidence>
<evidence type="ECO:0000256" key="10">
    <source>
        <dbReference type="ARBA" id="ARBA00022967"/>
    </source>
</evidence>